<dbReference type="InterPro" id="IPR033947">
    <property type="entry name" value="ETF_alpha_N"/>
</dbReference>
<feature type="binding site" evidence="6">
    <location>
        <begin position="262"/>
        <end position="266"/>
    </location>
    <ligand>
        <name>FAD</name>
        <dbReference type="ChEBI" id="CHEBI:57692"/>
    </ligand>
</feature>
<dbReference type="Pfam" id="PF01012">
    <property type="entry name" value="ETF"/>
    <property type="match status" value="1"/>
</dbReference>
<dbReference type="InterPro" id="IPR014729">
    <property type="entry name" value="Rossmann-like_a/b/a_fold"/>
</dbReference>
<comment type="caution">
    <text evidence="8">The sequence shown here is derived from an EMBL/GenBank/DDBJ whole genome shotgun (WGS) entry which is preliminary data.</text>
</comment>
<feature type="binding site" evidence="6">
    <location>
        <position position="223"/>
    </location>
    <ligand>
        <name>FAD</name>
        <dbReference type="ChEBI" id="CHEBI:57692"/>
    </ligand>
</feature>
<evidence type="ECO:0000313" key="9">
    <source>
        <dbReference type="Proteomes" id="UP000886805"/>
    </source>
</evidence>
<dbReference type="AlphaFoldDB" id="A0A9D1X4Z6"/>
<evidence type="ECO:0000256" key="5">
    <source>
        <dbReference type="ARBA" id="ARBA00022982"/>
    </source>
</evidence>
<dbReference type="GO" id="GO:0033539">
    <property type="term" value="P:fatty acid beta-oxidation using acyl-CoA dehydrogenase"/>
    <property type="evidence" value="ECO:0007669"/>
    <property type="project" value="TreeGrafter"/>
</dbReference>
<keyword evidence="4 6" id="KW-0274">FAD</keyword>
<proteinExistence type="inferred from homology"/>
<accession>A0A9D1X4Z6</accession>
<feature type="binding site" evidence="6">
    <location>
        <begin position="279"/>
        <end position="286"/>
    </location>
    <ligand>
        <name>FAD</name>
        <dbReference type="ChEBI" id="CHEBI:57692"/>
    </ligand>
</feature>
<comment type="similarity">
    <text evidence="1">Belongs to the ETF alpha-subunit/FixB family.</text>
</comment>
<dbReference type="FunFam" id="3.40.50.1220:FF:000001">
    <property type="entry name" value="Electron transfer flavoprotein, alpha subunit"/>
    <property type="match status" value="1"/>
</dbReference>
<sequence length="335" mass="35404">MEAKNKDLWIFVETTPEGTAKNVGIELLNSGRELAAKQGGKLVAVVIGYQTDEAVKAASAAGADRVIVVDGEDYARYTTEAYTYALYTLVEKYGPTSMMIGATNNGRDLGPRLACRLKTGLTADCTALDIDEETGNVAWTRPAFGGNLMATIMCPEHRPQLGTVRPGVFKKPEADESRQAEIIREEIAVPEGIICTKLIEVLKEVAGEVVDLEGAEIIVSGGRGVGGPEGFEPIRELAKVLGATVGASRAAVDSGWISHAHQVGQTGKTVGPKIYIACGISGAIQHLAGMSSSDTIIAINKDPDASIFSVADYSIVGDLFEVVPALTEEIKKLRG</sequence>
<dbReference type="PANTHER" id="PTHR43153:SF1">
    <property type="entry name" value="ELECTRON TRANSFER FLAVOPROTEIN SUBUNIT ALPHA, MITOCHONDRIAL"/>
    <property type="match status" value="1"/>
</dbReference>
<reference evidence="8" key="2">
    <citation type="submission" date="2021-04" db="EMBL/GenBank/DDBJ databases">
        <authorList>
            <person name="Gilroy R."/>
        </authorList>
    </citation>
    <scope>NUCLEOTIDE SEQUENCE</scope>
    <source>
        <strain evidence="8">ChiSxjej3B15-1167</strain>
    </source>
</reference>
<evidence type="ECO:0000256" key="3">
    <source>
        <dbReference type="ARBA" id="ARBA00022630"/>
    </source>
</evidence>
<dbReference type="SUPFAM" id="SSF52402">
    <property type="entry name" value="Adenine nucleotide alpha hydrolases-like"/>
    <property type="match status" value="1"/>
</dbReference>
<gene>
    <name evidence="8" type="ORF">H9849_06220</name>
</gene>
<evidence type="ECO:0000313" key="8">
    <source>
        <dbReference type="EMBL" id="HIX72601.1"/>
    </source>
</evidence>
<dbReference type="EMBL" id="DXEQ01000181">
    <property type="protein sequence ID" value="HIX72601.1"/>
    <property type="molecule type" value="Genomic_DNA"/>
</dbReference>
<dbReference type="InterPro" id="IPR018206">
    <property type="entry name" value="ETF_asu_C_CS"/>
</dbReference>
<evidence type="ECO:0000259" key="7">
    <source>
        <dbReference type="SMART" id="SM00893"/>
    </source>
</evidence>
<feature type="binding site" evidence="6">
    <location>
        <position position="300"/>
    </location>
    <ligand>
        <name>FAD</name>
        <dbReference type="ChEBI" id="CHEBI:57692"/>
    </ligand>
</feature>
<dbReference type="InterPro" id="IPR029035">
    <property type="entry name" value="DHS-like_NAD/FAD-binding_dom"/>
</dbReference>
<protein>
    <submittedName>
        <fullName evidence="8">Electron transfer flavoprotein subunit alpha/FixB family protein</fullName>
    </submittedName>
</protein>
<dbReference type="PANTHER" id="PTHR43153">
    <property type="entry name" value="ELECTRON TRANSFER FLAVOPROTEIN ALPHA"/>
    <property type="match status" value="1"/>
</dbReference>
<dbReference type="SUPFAM" id="SSF52467">
    <property type="entry name" value="DHS-like NAD/FAD-binding domain"/>
    <property type="match status" value="1"/>
</dbReference>
<keyword evidence="2" id="KW-0813">Transport</keyword>
<dbReference type="InterPro" id="IPR014731">
    <property type="entry name" value="ETF_asu_C"/>
</dbReference>
<dbReference type="GO" id="GO:0050660">
    <property type="term" value="F:flavin adenine dinucleotide binding"/>
    <property type="evidence" value="ECO:0007669"/>
    <property type="project" value="InterPro"/>
</dbReference>
<evidence type="ECO:0000256" key="6">
    <source>
        <dbReference type="PIRSR" id="PIRSR000089-1"/>
    </source>
</evidence>
<dbReference type="SMART" id="SM00893">
    <property type="entry name" value="ETF"/>
    <property type="match status" value="1"/>
</dbReference>
<dbReference type="Gene3D" id="3.40.50.1220">
    <property type="entry name" value="TPP-binding domain"/>
    <property type="match status" value="1"/>
</dbReference>
<dbReference type="Pfam" id="PF00766">
    <property type="entry name" value="ETF_alpha"/>
    <property type="match status" value="1"/>
</dbReference>
<evidence type="ECO:0000256" key="2">
    <source>
        <dbReference type="ARBA" id="ARBA00022448"/>
    </source>
</evidence>
<dbReference type="Proteomes" id="UP000886805">
    <property type="component" value="Unassembled WGS sequence"/>
</dbReference>
<dbReference type="Gene3D" id="3.40.50.620">
    <property type="entry name" value="HUPs"/>
    <property type="match status" value="1"/>
</dbReference>
<evidence type="ECO:0000256" key="1">
    <source>
        <dbReference type="ARBA" id="ARBA00005817"/>
    </source>
</evidence>
<reference evidence="8" key="1">
    <citation type="journal article" date="2021" name="PeerJ">
        <title>Extensive microbial diversity within the chicken gut microbiome revealed by metagenomics and culture.</title>
        <authorList>
            <person name="Gilroy R."/>
            <person name="Ravi A."/>
            <person name="Getino M."/>
            <person name="Pursley I."/>
            <person name="Horton D.L."/>
            <person name="Alikhan N.F."/>
            <person name="Baker D."/>
            <person name="Gharbi K."/>
            <person name="Hall N."/>
            <person name="Watson M."/>
            <person name="Adriaenssens E.M."/>
            <person name="Foster-Nyarko E."/>
            <person name="Jarju S."/>
            <person name="Secka A."/>
            <person name="Antonio M."/>
            <person name="Oren A."/>
            <person name="Chaudhuri R.R."/>
            <person name="La Ragione R."/>
            <person name="Hildebrand F."/>
            <person name="Pallen M.J."/>
        </authorList>
    </citation>
    <scope>NUCLEOTIDE SEQUENCE</scope>
    <source>
        <strain evidence="8">ChiSxjej3B15-1167</strain>
    </source>
</reference>
<comment type="cofactor">
    <cofactor evidence="6">
        <name>FAD</name>
        <dbReference type="ChEBI" id="CHEBI:57692"/>
    </cofactor>
    <text evidence="6">Binds 1 FAD per dimer.</text>
</comment>
<dbReference type="GO" id="GO:0009055">
    <property type="term" value="F:electron transfer activity"/>
    <property type="evidence" value="ECO:0007669"/>
    <property type="project" value="InterPro"/>
</dbReference>
<dbReference type="InterPro" id="IPR001308">
    <property type="entry name" value="ETF_a/FixB"/>
</dbReference>
<name>A0A9D1X4Z6_9FIRM</name>
<feature type="binding site" evidence="6">
    <location>
        <begin position="248"/>
        <end position="249"/>
    </location>
    <ligand>
        <name>FAD</name>
        <dbReference type="ChEBI" id="CHEBI:57692"/>
    </ligand>
</feature>
<keyword evidence="3" id="KW-0285">Flavoprotein</keyword>
<dbReference type="CDD" id="cd01715">
    <property type="entry name" value="ETF_alpha"/>
    <property type="match status" value="1"/>
</dbReference>
<dbReference type="InterPro" id="IPR014730">
    <property type="entry name" value="ETF_a/b_N"/>
</dbReference>
<keyword evidence="5" id="KW-0249">Electron transport</keyword>
<feature type="domain" description="Electron transfer flavoprotein alpha/beta-subunit N-terminal" evidence="7">
    <location>
        <begin position="8"/>
        <end position="205"/>
    </location>
</feature>
<dbReference type="PIRSF" id="PIRSF000089">
    <property type="entry name" value="Electra_flavoP_a"/>
    <property type="match status" value="1"/>
</dbReference>
<organism evidence="8 9">
    <name type="scientific">Candidatus Anaerobutyricum stercoripullorum</name>
    <dbReference type="NCBI Taxonomy" id="2838456"/>
    <lineage>
        <taxon>Bacteria</taxon>
        <taxon>Bacillati</taxon>
        <taxon>Bacillota</taxon>
        <taxon>Clostridia</taxon>
        <taxon>Lachnospirales</taxon>
        <taxon>Lachnospiraceae</taxon>
        <taxon>Anaerobutyricum</taxon>
    </lineage>
</organism>
<evidence type="ECO:0000256" key="4">
    <source>
        <dbReference type="ARBA" id="ARBA00022827"/>
    </source>
</evidence>
<dbReference type="PROSITE" id="PS00696">
    <property type="entry name" value="ETF_ALPHA"/>
    <property type="match status" value="1"/>
</dbReference>